<dbReference type="InterPro" id="IPR029787">
    <property type="entry name" value="Nucleotide_cyclase"/>
</dbReference>
<dbReference type="SMART" id="SM00267">
    <property type="entry name" value="GGDEF"/>
    <property type="match status" value="1"/>
</dbReference>
<evidence type="ECO:0000259" key="1">
    <source>
        <dbReference type="PROSITE" id="PS50887"/>
    </source>
</evidence>
<dbReference type="InterPro" id="IPR052155">
    <property type="entry name" value="Biofilm_reg_signaling"/>
</dbReference>
<comment type="caution">
    <text evidence="2">The sequence shown here is derived from an EMBL/GenBank/DDBJ whole genome shotgun (WGS) entry which is preliminary data.</text>
</comment>
<proteinExistence type="predicted"/>
<dbReference type="NCBIfam" id="TIGR00254">
    <property type="entry name" value="GGDEF"/>
    <property type="match status" value="1"/>
</dbReference>
<dbReference type="SUPFAM" id="SSF55073">
    <property type="entry name" value="Nucleotide cyclase"/>
    <property type="match status" value="1"/>
</dbReference>
<dbReference type="Proteomes" id="UP000048965">
    <property type="component" value="Unassembled WGS sequence"/>
</dbReference>
<accession>A0A0P4R6A1</accession>
<dbReference type="InterPro" id="IPR000160">
    <property type="entry name" value="GGDEF_dom"/>
</dbReference>
<organism evidence="2 3">
    <name type="scientific">Streptomyces lydicamycinicus</name>
    <dbReference type="NCBI Taxonomy" id="1546107"/>
    <lineage>
        <taxon>Bacteria</taxon>
        <taxon>Bacillati</taxon>
        <taxon>Actinomycetota</taxon>
        <taxon>Actinomycetes</taxon>
        <taxon>Kitasatosporales</taxon>
        <taxon>Streptomycetaceae</taxon>
        <taxon>Streptomyces</taxon>
    </lineage>
</organism>
<dbReference type="PANTHER" id="PTHR44757:SF2">
    <property type="entry name" value="BIOFILM ARCHITECTURE MAINTENANCE PROTEIN MBAA"/>
    <property type="match status" value="1"/>
</dbReference>
<sequence length="215" mass="23394">MSQTLMALAAALPVAAGWSLHSLMLRRRIEAARRDPLSGLWTREPFEERARRSLESGHRAVVVIDLDGFKQVNDTYGHAVGDAVIATAGQRLNRWSLNNGGVAARLGGDEFAAIVSVYSLADLHWTMDQLAEELCAPVEFEDHVLWVGFSAGVVRTQRGSRAAELSRLMRCADEVMYGAKQTGGGWMAAPDDAAPAYRTVNGRRDGRRGTSKEAA</sequence>
<dbReference type="RefSeq" id="WP_042154083.1">
    <property type="nucleotide sequence ID" value="NZ_BBNO01000004.1"/>
</dbReference>
<dbReference type="PANTHER" id="PTHR44757">
    <property type="entry name" value="DIGUANYLATE CYCLASE DGCP"/>
    <property type="match status" value="1"/>
</dbReference>
<protein>
    <submittedName>
        <fullName evidence="2">Diguanylate cyclase</fullName>
    </submittedName>
</protein>
<reference evidence="3" key="1">
    <citation type="submission" date="2014-09" db="EMBL/GenBank/DDBJ databases">
        <title>Whole genome shotgun sequence of Streptomyces sp. NBRC 110027.</title>
        <authorList>
            <person name="Komaki H."/>
            <person name="Ichikawa N."/>
            <person name="Katano-Makiyama Y."/>
            <person name="Hosoyama A."/>
            <person name="Hashimoto M."/>
            <person name="Uohara A."/>
            <person name="Kitahashi Y."/>
            <person name="Ohji S."/>
            <person name="Kimura A."/>
            <person name="Yamazoe A."/>
            <person name="Igarashi Y."/>
            <person name="Fujita N."/>
        </authorList>
    </citation>
    <scope>NUCLEOTIDE SEQUENCE [LARGE SCALE GENOMIC DNA]</scope>
    <source>
        <strain evidence="3">NBRC 110027</strain>
    </source>
</reference>
<dbReference type="OrthoDB" id="23692at2"/>
<dbReference type="Gene3D" id="3.30.70.270">
    <property type="match status" value="1"/>
</dbReference>
<dbReference type="InterPro" id="IPR043128">
    <property type="entry name" value="Rev_trsase/Diguanyl_cyclase"/>
</dbReference>
<dbReference type="CDD" id="cd01949">
    <property type="entry name" value="GGDEF"/>
    <property type="match status" value="1"/>
</dbReference>
<dbReference type="PROSITE" id="PS50887">
    <property type="entry name" value="GGDEF"/>
    <property type="match status" value="1"/>
</dbReference>
<evidence type="ECO:0000313" key="2">
    <source>
        <dbReference type="EMBL" id="GAO08433.1"/>
    </source>
</evidence>
<evidence type="ECO:0000313" key="3">
    <source>
        <dbReference type="Proteomes" id="UP000048965"/>
    </source>
</evidence>
<name>A0A0P4R6A1_9ACTN</name>
<dbReference type="AlphaFoldDB" id="A0A0P4R6A1"/>
<keyword evidence="3" id="KW-1185">Reference proteome</keyword>
<dbReference type="Pfam" id="PF00990">
    <property type="entry name" value="GGDEF"/>
    <property type="match status" value="1"/>
</dbReference>
<gene>
    <name evidence="2" type="ORF">TPA0598_04_00690</name>
</gene>
<feature type="domain" description="GGDEF" evidence="1">
    <location>
        <begin position="57"/>
        <end position="192"/>
    </location>
</feature>
<reference evidence="2 3" key="2">
    <citation type="journal article" date="2015" name="Stand. Genomic Sci.">
        <title>Draft genome sequence of marine-derived Streptomyces sp. TP-A0598, a producer of anti-MRSA antibiotic lydicamycins.</title>
        <authorList>
            <person name="Komaki H."/>
            <person name="Ichikawa N."/>
            <person name="Hosoyama A."/>
            <person name="Fujita N."/>
            <person name="Igarashi Y."/>
        </authorList>
    </citation>
    <scope>NUCLEOTIDE SEQUENCE [LARGE SCALE GENOMIC DNA]</scope>
    <source>
        <strain evidence="2 3">NBRC 110027</strain>
    </source>
</reference>
<dbReference type="EMBL" id="BBNO01000004">
    <property type="protein sequence ID" value="GAO08433.1"/>
    <property type="molecule type" value="Genomic_DNA"/>
</dbReference>